<dbReference type="Proteomes" id="UP000192578">
    <property type="component" value="Unassembled WGS sequence"/>
</dbReference>
<keyword evidence="2" id="KW-1185">Reference proteome</keyword>
<evidence type="ECO:0000313" key="1">
    <source>
        <dbReference type="EMBL" id="OQV19439.1"/>
    </source>
</evidence>
<dbReference type="EMBL" id="MTYJ01000039">
    <property type="protein sequence ID" value="OQV19439.1"/>
    <property type="molecule type" value="Genomic_DNA"/>
</dbReference>
<name>A0A1W0WW62_HYPEX</name>
<reference evidence="2" key="1">
    <citation type="submission" date="2017-01" db="EMBL/GenBank/DDBJ databases">
        <title>Comparative genomics of anhydrobiosis in the tardigrade Hypsibius dujardini.</title>
        <authorList>
            <person name="Yoshida Y."/>
            <person name="Koutsovoulos G."/>
            <person name="Laetsch D."/>
            <person name="Stevens L."/>
            <person name="Kumar S."/>
            <person name="Horikawa D."/>
            <person name="Ishino K."/>
            <person name="Komine S."/>
            <person name="Tomita M."/>
            <person name="Blaxter M."/>
            <person name="Arakawa K."/>
        </authorList>
    </citation>
    <scope>NUCLEOTIDE SEQUENCE [LARGE SCALE GENOMIC DNA]</scope>
    <source>
        <strain evidence="2">Z151</strain>
    </source>
</reference>
<evidence type="ECO:0000313" key="2">
    <source>
        <dbReference type="Proteomes" id="UP000192578"/>
    </source>
</evidence>
<gene>
    <name evidence="1" type="ORF">BV898_06553</name>
</gene>
<protein>
    <submittedName>
        <fullName evidence="1">Uncharacterized protein</fullName>
    </submittedName>
</protein>
<dbReference type="AlphaFoldDB" id="A0A1W0WW62"/>
<proteinExistence type="predicted"/>
<organism evidence="1 2">
    <name type="scientific">Hypsibius exemplaris</name>
    <name type="common">Freshwater tardigrade</name>
    <dbReference type="NCBI Taxonomy" id="2072580"/>
    <lineage>
        <taxon>Eukaryota</taxon>
        <taxon>Metazoa</taxon>
        <taxon>Ecdysozoa</taxon>
        <taxon>Tardigrada</taxon>
        <taxon>Eutardigrada</taxon>
        <taxon>Parachela</taxon>
        <taxon>Hypsibioidea</taxon>
        <taxon>Hypsibiidae</taxon>
        <taxon>Hypsibius</taxon>
    </lineage>
</organism>
<accession>A0A1W0WW62</accession>
<dbReference type="OrthoDB" id="5979489at2759"/>
<comment type="caution">
    <text evidence="1">The sequence shown here is derived from an EMBL/GenBank/DDBJ whole genome shotgun (WGS) entry which is preliminary data.</text>
</comment>
<sequence>MAFTLEGSASAMHPESQMFSVPVTFTERWKVEHDRLHPTATLADGTTTGDMFFYIPPSTTVWLFLKTLHLNWSLVYKNKDVEHCLDEAISFSYQDGFVLFEQEKDLITGVPVTIRFVMAKPEFYLRKFDSDLTKQFRIVIKNPRLRIRRNIPAPDYLISTTEELQSKPCKYHVERTVIRVTDIPRSTQSTVISNLQIGQLPKICLIGFVDSKDFHGDSTRSPFLFDHFGLQQISCEVDGQSFPGRPYTAEFDKFQSLECYEGLLETFEKRHDPHGEFWFDREDYAGGYTLFGSSSLPQRRSRCPLLPEEDHPLLVAVWLISPFSIHFPNHVGWGQNGSSISFTSAPARTTLDLLSYFSARSGCIAINHQFSTLYLRIYRLATDHQVRQRIRIAARKKNQVELFPTNPGFVDLFWQTPVATLTTPFKPELVSKSIKARKAFNRSCY</sequence>